<comment type="caution">
    <text evidence="1">The sequence shown here is derived from an EMBL/GenBank/DDBJ whole genome shotgun (WGS) entry which is preliminary data.</text>
</comment>
<evidence type="ECO:0000313" key="2">
    <source>
        <dbReference type="Proteomes" id="UP000821865"/>
    </source>
</evidence>
<gene>
    <name evidence="1" type="ORF">HPB49_018285</name>
</gene>
<reference evidence="1" key="1">
    <citation type="submission" date="2020-05" db="EMBL/GenBank/DDBJ databases">
        <title>Large-scale comparative analyses of tick genomes elucidate their genetic diversity and vector capacities.</title>
        <authorList>
            <person name="Jia N."/>
            <person name="Wang J."/>
            <person name="Shi W."/>
            <person name="Du L."/>
            <person name="Sun Y."/>
            <person name="Zhan W."/>
            <person name="Jiang J."/>
            <person name="Wang Q."/>
            <person name="Zhang B."/>
            <person name="Ji P."/>
            <person name="Sakyi L.B."/>
            <person name="Cui X."/>
            <person name="Yuan T."/>
            <person name="Jiang B."/>
            <person name="Yang W."/>
            <person name="Lam T.T.-Y."/>
            <person name="Chang Q."/>
            <person name="Ding S."/>
            <person name="Wang X."/>
            <person name="Zhu J."/>
            <person name="Ruan X."/>
            <person name="Zhao L."/>
            <person name="Wei J."/>
            <person name="Que T."/>
            <person name="Du C."/>
            <person name="Cheng J."/>
            <person name="Dai P."/>
            <person name="Han X."/>
            <person name="Huang E."/>
            <person name="Gao Y."/>
            <person name="Liu J."/>
            <person name="Shao H."/>
            <person name="Ye R."/>
            <person name="Li L."/>
            <person name="Wei W."/>
            <person name="Wang X."/>
            <person name="Wang C."/>
            <person name="Yang T."/>
            <person name="Huo Q."/>
            <person name="Li W."/>
            <person name="Guo W."/>
            <person name="Chen H."/>
            <person name="Zhou L."/>
            <person name="Ni X."/>
            <person name="Tian J."/>
            <person name="Zhou Y."/>
            <person name="Sheng Y."/>
            <person name="Liu T."/>
            <person name="Pan Y."/>
            <person name="Xia L."/>
            <person name="Li J."/>
            <person name="Zhao F."/>
            <person name="Cao W."/>
        </authorList>
    </citation>
    <scope>NUCLEOTIDE SEQUENCE</scope>
    <source>
        <strain evidence="1">Dsil-2018</strain>
    </source>
</reference>
<keyword evidence="2" id="KW-1185">Reference proteome</keyword>
<dbReference type="Proteomes" id="UP000821865">
    <property type="component" value="Chromosome 6"/>
</dbReference>
<accession>A0ACB8CMA5</accession>
<organism evidence="1 2">
    <name type="scientific">Dermacentor silvarum</name>
    <name type="common">Tick</name>
    <dbReference type="NCBI Taxonomy" id="543639"/>
    <lineage>
        <taxon>Eukaryota</taxon>
        <taxon>Metazoa</taxon>
        <taxon>Ecdysozoa</taxon>
        <taxon>Arthropoda</taxon>
        <taxon>Chelicerata</taxon>
        <taxon>Arachnida</taxon>
        <taxon>Acari</taxon>
        <taxon>Parasitiformes</taxon>
        <taxon>Ixodida</taxon>
        <taxon>Ixodoidea</taxon>
        <taxon>Ixodidae</taxon>
        <taxon>Rhipicephalinae</taxon>
        <taxon>Dermacentor</taxon>
    </lineage>
</organism>
<evidence type="ECO:0000313" key="1">
    <source>
        <dbReference type="EMBL" id="KAH7945970.1"/>
    </source>
</evidence>
<proteinExistence type="predicted"/>
<name>A0ACB8CMA5_DERSI</name>
<protein>
    <submittedName>
        <fullName evidence="1">Uncharacterized protein</fullName>
    </submittedName>
</protein>
<sequence length="157" mass="17739">MGKDSAKNAGKDAEKDAADAKDLKELSKAFENFKRDFRIEMREIKDSITFCSETCSEVKDAATDIKNMRAEMQELIRQNMELKAENKKLSQKCDELEQYQRLNNLEIKGVPVGNDPVAVVTKIGEAVGTTIDPADIDTCHWIHTPKPAMEQKYRSKS</sequence>
<dbReference type="EMBL" id="CM023475">
    <property type="protein sequence ID" value="KAH7945970.1"/>
    <property type="molecule type" value="Genomic_DNA"/>
</dbReference>